<keyword evidence="2" id="KW-0719">Serine esterase</keyword>
<feature type="chain" id="PRO_5045192046" evidence="8">
    <location>
        <begin position="30"/>
        <end position="528"/>
    </location>
</feature>
<keyword evidence="5 9" id="KW-0378">Hydrolase</keyword>
<evidence type="ECO:0000256" key="4">
    <source>
        <dbReference type="ARBA" id="ARBA00022729"/>
    </source>
</evidence>
<dbReference type="PANTHER" id="PTHR33938">
    <property type="entry name" value="FERULOYL ESTERASE B-RELATED"/>
    <property type="match status" value="1"/>
</dbReference>
<evidence type="ECO:0000256" key="6">
    <source>
        <dbReference type="ARBA" id="ARBA00022837"/>
    </source>
</evidence>
<keyword evidence="6" id="KW-0106">Calcium</keyword>
<comment type="similarity">
    <text evidence="1">Belongs to the tannase family.</text>
</comment>
<feature type="signal peptide" evidence="8">
    <location>
        <begin position="1"/>
        <end position="29"/>
    </location>
</feature>
<evidence type="ECO:0000256" key="8">
    <source>
        <dbReference type="SAM" id="SignalP"/>
    </source>
</evidence>
<name>A0ABZ3D3N6_9PROT</name>
<evidence type="ECO:0000256" key="5">
    <source>
        <dbReference type="ARBA" id="ARBA00022801"/>
    </source>
</evidence>
<dbReference type="InterPro" id="IPR011118">
    <property type="entry name" value="Tannase/feruloyl_esterase"/>
</dbReference>
<organism evidence="9 10">
    <name type="scientific">Nguyenibacter vanlangensis</name>
    <dbReference type="NCBI Taxonomy" id="1216886"/>
    <lineage>
        <taxon>Bacteria</taxon>
        <taxon>Pseudomonadati</taxon>
        <taxon>Pseudomonadota</taxon>
        <taxon>Alphaproteobacteria</taxon>
        <taxon>Acetobacterales</taxon>
        <taxon>Acetobacteraceae</taxon>
        <taxon>Nguyenibacter</taxon>
    </lineage>
</organism>
<dbReference type="SUPFAM" id="SSF53474">
    <property type="entry name" value="alpha/beta-Hydrolases"/>
    <property type="match status" value="1"/>
</dbReference>
<evidence type="ECO:0000256" key="7">
    <source>
        <dbReference type="ARBA" id="ARBA00023157"/>
    </source>
</evidence>
<evidence type="ECO:0000313" key="9">
    <source>
        <dbReference type="EMBL" id="XAE42166.1"/>
    </source>
</evidence>
<dbReference type="Proteomes" id="UP001449795">
    <property type="component" value="Chromosome"/>
</dbReference>
<proteinExistence type="inferred from homology"/>
<keyword evidence="4 8" id="KW-0732">Signal</keyword>
<keyword evidence="10" id="KW-1185">Reference proteome</keyword>
<dbReference type="GO" id="GO:0016787">
    <property type="term" value="F:hydrolase activity"/>
    <property type="evidence" value="ECO:0007669"/>
    <property type="project" value="UniProtKB-KW"/>
</dbReference>
<evidence type="ECO:0000256" key="1">
    <source>
        <dbReference type="ARBA" id="ARBA00006249"/>
    </source>
</evidence>
<keyword evidence="3" id="KW-0479">Metal-binding</keyword>
<gene>
    <name evidence="9" type="ORF">AAC691_18130</name>
</gene>
<evidence type="ECO:0000256" key="3">
    <source>
        <dbReference type="ARBA" id="ARBA00022723"/>
    </source>
</evidence>
<protein>
    <submittedName>
        <fullName evidence="9">Tannase/feruloyl esterase family alpha/beta hydrolase</fullName>
    </submittedName>
</protein>
<sequence length="528" mass="54836">MTAFDGVMRRAGGVVLLACLVGSVAAARAAVPVAVSACAPRAIGALHVTDVTVAEASAQGAACVVTGRIRTHGAGVPDGSAGFRLSLPRAWNARFLMLGVGGFAGNTTPSANGRDIAGAAADGYAVGITDTGHADAPGTAFVDGRFALDADGHPDRARLADYDWRATHQATSALKALVARYYGARIDHAYFDGCSNGGRQGMIEAERFPGDYDGIIAGDPFLTLRLMLGDIKVQQANLAAPDGRLRPSDLALIDRFTLSACDALDGRADGLIQNPALCHPDFDRLLCRPGQKSACLAPAQVRTARAFVADTTDRRGGRVYPGFAVGHWGAGLAAAMQFGMQEAGPPAGATWPDHAGPMEYQFDDQALKYLVMRDPSFSLLRYPVGPSGIVPDAALAAYDGAVRDGNADDAGKMAAFLKKGGKIIFYHGYADMAISPYSTIDFFNALQAAAPDATRGARLFMVPGMAHCGGGVGPDRFDTLSPLDRWVATGQAPARIEAAPSVASGHAMPLCAYPAQARAGAGQAWACR</sequence>
<keyword evidence="7" id="KW-1015">Disulfide bond</keyword>
<dbReference type="InterPro" id="IPR029058">
    <property type="entry name" value="AB_hydrolase_fold"/>
</dbReference>
<reference evidence="9 10" key="1">
    <citation type="submission" date="2024-04" db="EMBL/GenBank/DDBJ databases">
        <title>Complete genome sequence of Nguyenibacter vanlangesis HBCM-1154, a strain capable of nitrogen fixation, IAA production, and phosphorus solubilization isolated from sugarcane soil.</title>
        <authorList>
            <person name="MY HANH P."/>
        </authorList>
    </citation>
    <scope>NUCLEOTIDE SEQUENCE [LARGE SCALE GENOMIC DNA]</scope>
    <source>
        <strain evidence="9 10">HBCM 1154</strain>
    </source>
</reference>
<accession>A0ABZ3D3N6</accession>
<evidence type="ECO:0000256" key="2">
    <source>
        <dbReference type="ARBA" id="ARBA00022487"/>
    </source>
</evidence>
<dbReference type="EMBL" id="CP152276">
    <property type="protein sequence ID" value="XAE42166.1"/>
    <property type="molecule type" value="Genomic_DNA"/>
</dbReference>
<evidence type="ECO:0000313" key="10">
    <source>
        <dbReference type="Proteomes" id="UP001449795"/>
    </source>
</evidence>
<dbReference type="RefSeq" id="WP_342627963.1">
    <property type="nucleotide sequence ID" value="NZ_CP152276.1"/>
</dbReference>
<dbReference type="PANTHER" id="PTHR33938:SF15">
    <property type="entry name" value="FERULOYL ESTERASE B-RELATED"/>
    <property type="match status" value="1"/>
</dbReference>
<dbReference type="Pfam" id="PF07519">
    <property type="entry name" value="Tannase"/>
    <property type="match status" value="1"/>
</dbReference>